<dbReference type="InParanoid" id="A0A7L9FGH4"/>
<reference evidence="1 2" key="1">
    <citation type="submission" date="2020-10" db="EMBL/GenBank/DDBJ databases">
        <title>Thermofilum lucidum 3507LT sp. nov. a novel member of Thermofilaceae family isolated from Chile hot spring, and proposal of description order Thermofilales.</title>
        <authorList>
            <person name="Zayulina K.S."/>
            <person name="Elcheninov A.G."/>
            <person name="Toshchakov S.V."/>
            <person name="Kublanov I.V."/>
        </authorList>
    </citation>
    <scope>NUCLEOTIDE SEQUENCE [LARGE SCALE GENOMIC DNA]</scope>
    <source>
        <strain evidence="1 2">3507LT</strain>
    </source>
</reference>
<keyword evidence="2" id="KW-1185">Reference proteome</keyword>
<dbReference type="Proteomes" id="UP000594121">
    <property type="component" value="Chromosome"/>
</dbReference>
<protein>
    <submittedName>
        <fullName evidence="1">Uncharacterized protein</fullName>
    </submittedName>
</protein>
<dbReference type="GeneID" id="67876112"/>
<evidence type="ECO:0000313" key="2">
    <source>
        <dbReference type="Proteomes" id="UP000594121"/>
    </source>
</evidence>
<evidence type="ECO:0000313" key="1">
    <source>
        <dbReference type="EMBL" id="QOJ78900.1"/>
    </source>
</evidence>
<name>A0A7L9FGH4_9CREN</name>
<gene>
    <name evidence="1" type="ORF">IG193_00070</name>
</gene>
<sequence length="60" mass="6815">MPAIVEDEARASHTLSGTSTFWDYRNVMYSLTNGTLLRSWLKRRERNTTHRTCSPAEAGA</sequence>
<dbReference type="RefSeq" id="WP_192818872.1">
    <property type="nucleotide sequence ID" value="NZ_CP062310.1"/>
</dbReference>
<dbReference type="KEGG" id="thel:IG193_00070"/>
<accession>A0A7L9FGH4</accession>
<dbReference type="AlphaFoldDB" id="A0A7L9FGH4"/>
<dbReference type="EMBL" id="CP062310">
    <property type="protein sequence ID" value="QOJ78900.1"/>
    <property type="molecule type" value="Genomic_DNA"/>
</dbReference>
<proteinExistence type="predicted"/>
<organism evidence="1 2">
    <name type="scientific">Infirmifilum lucidum</name>
    <dbReference type="NCBI Taxonomy" id="2776706"/>
    <lineage>
        <taxon>Archaea</taxon>
        <taxon>Thermoproteota</taxon>
        <taxon>Thermoprotei</taxon>
        <taxon>Thermofilales</taxon>
        <taxon>Thermofilaceae</taxon>
        <taxon>Infirmifilum</taxon>
    </lineage>
</organism>